<dbReference type="Proteomes" id="UP000078397">
    <property type="component" value="Unassembled WGS sequence"/>
</dbReference>
<dbReference type="EMBL" id="LSBJ02000001">
    <property type="protein sequence ID" value="OAQ73144.1"/>
    <property type="molecule type" value="Genomic_DNA"/>
</dbReference>
<keyword evidence="3" id="KW-1185">Reference proteome</keyword>
<evidence type="ECO:0000313" key="2">
    <source>
        <dbReference type="EMBL" id="OAQ73144.1"/>
    </source>
</evidence>
<dbReference type="STRING" id="1380566.A0A179G5N8"/>
<keyword evidence="1" id="KW-0472">Membrane</keyword>
<proteinExistence type="predicted"/>
<accession>A0A179G5N8</accession>
<name>A0A179G5N8_METCM</name>
<dbReference type="RefSeq" id="XP_018149227.1">
    <property type="nucleotide sequence ID" value="XM_018280856.1"/>
</dbReference>
<keyword evidence="1" id="KW-1133">Transmembrane helix</keyword>
<feature type="transmembrane region" description="Helical" evidence="1">
    <location>
        <begin position="474"/>
        <end position="496"/>
    </location>
</feature>
<evidence type="ECO:0000313" key="3">
    <source>
        <dbReference type="Proteomes" id="UP000078397"/>
    </source>
</evidence>
<dbReference type="KEGG" id="pchm:VFPPC_00936"/>
<protein>
    <recommendedName>
        <fullName evidence="4">CorA-like mg2+ transporter protein domain-containing protein</fullName>
    </recommendedName>
</protein>
<gene>
    <name evidence="2" type="ORF">VFPPC_00936</name>
</gene>
<evidence type="ECO:0000256" key="1">
    <source>
        <dbReference type="SAM" id="Phobius"/>
    </source>
</evidence>
<dbReference type="OrthoDB" id="2830640at2759"/>
<sequence length="531" mass="59677">MAPNKDNDDGIEFSKLEAGFAEIEIKPRRISVDVQEPWRHANKSDLTADDLDFNYNVNTDSLPPIHHLSMQDVLPALQYSAHLANPNNFAEQTMVECFDQTEKLAVFRTLDDVGLDQILDTVPKQDAIPTAEANPSGRLLVFFVPLTAKKASSFGYQAAMTSSSVQNLFKKLGANPEFLHNTLGRPDYWSPRTRWRCNMRDELTVCDYFCQHPRWNLQVQGAPLSVYVIRHVQTNLTAYIISHKLGDSSVYALQQLLKVGVDMLGESKPASIQLTNPFEIAVLLSSLSFEASKFHVARFRRYMWAQVNKVDDHLAGMAASDRDRLTELTKSLQIISQQADSHLLNADVAIITAKGVRDTQAKLHDYLSTPKLFRQPAEDSINYVISSMEKQKMLFLNYKSRKDGTMSLVYNLVTQSDAANNIELGKSMKSDSTSMSAIATLTMLFLPGTFTSSVLSAGIFSARADSMGISTSNLWWLWVSLTLPLTLAVFVARWVYRRKSERIEKNPSQDDTKRKILAFWSREAASEKTVA</sequence>
<reference evidence="2 3" key="1">
    <citation type="journal article" date="2016" name="PLoS Pathog.">
        <title>Biosynthesis of antibiotic leucinostatins in bio-control fungus Purpureocillium lilacinum and their inhibition on phytophthora revealed by genome mining.</title>
        <authorList>
            <person name="Wang G."/>
            <person name="Liu Z."/>
            <person name="Lin R."/>
            <person name="Li E."/>
            <person name="Mao Z."/>
            <person name="Ling J."/>
            <person name="Yang Y."/>
            <person name="Yin W.B."/>
            <person name="Xie B."/>
        </authorList>
    </citation>
    <scope>NUCLEOTIDE SEQUENCE [LARGE SCALE GENOMIC DNA]</scope>
    <source>
        <strain evidence="2">170</strain>
    </source>
</reference>
<feature type="transmembrane region" description="Helical" evidence="1">
    <location>
        <begin position="437"/>
        <end position="462"/>
    </location>
</feature>
<keyword evidence="1" id="KW-0812">Transmembrane</keyword>
<dbReference type="Gene3D" id="1.20.58.340">
    <property type="entry name" value="Magnesium transport protein CorA, transmembrane region"/>
    <property type="match status" value="1"/>
</dbReference>
<organism evidence="2 3">
    <name type="scientific">Pochonia chlamydosporia 170</name>
    <dbReference type="NCBI Taxonomy" id="1380566"/>
    <lineage>
        <taxon>Eukaryota</taxon>
        <taxon>Fungi</taxon>
        <taxon>Dikarya</taxon>
        <taxon>Ascomycota</taxon>
        <taxon>Pezizomycotina</taxon>
        <taxon>Sordariomycetes</taxon>
        <taxon>Hypocreomycetidae</taxon>
        <taxon>Hypocreales</taxon>
        <taxon>Clavicipitaceae</taxon>
        <taxon>Pochonia</taxon>
    </lineage>
</organism>
<comment type="caution">
    <text evidence="2">The sequence shown here is derived from an EMBL/GenBank/DDBJ whole genome shotgun (WGS) entry which is preliminary data.</text>
</comment>
<evidence type="ECO:0008006" key="4">
    <source>
        <dbReference type="Google" id="ProtNLM"/>
    </source>
</evidence>
<dbReference type="AlphaFoldDB" id="A0A179G5N8"/>
<dbReference type="GeneID" id="28844850"/>